<dbReference type="Proteomes" id="UP001283341">
    <property type="component" value="Unassembled WGS sequence"/>
</dbReference>
<feature type="signal peptide" evidence="1">
    <location>
        <begin position="1"/>
        <end position="20"/>
    </location>
</feature>
<organism evidence="2 3">
    <name type="scientific">Apodospora peruviana</name>
    <dbReference type="NCBI Taxonomy" id="516989"/>
    <lineage>
        <taxon>Eukaryota</taxon>
        <taxon>Fungi</taxon>
        <taxon>Dikarya</taxon>
        <taxon>Ascomycota</taxon>
        <taxon>Pezizomycotina</taxon>
        <taxon>Sordariomycetes</taxon>
        <taxon>Sordariomycetidae</taxon>
        <taxon>Sordariales</taxon>
        <taxon>Lasiosphaeriaceae</taxon>
        <taxon>Apodospora</taxon>
    </lineage>
</organism>
<proteinExistence type="predicted"/>
<accession>A0AAE0MG07</accession>
<evidence type="ECO:0000313" key="2">
    <source>
        <dbReference type="EMBL" id="KAK3329659.1"/>
    </source>
</evidence>
<comment type="caution">
    <text evidence="2">The sequence shown here is derived from an EMBL/GenBank/DDBJ whole genome shotgun (WGS) entry which is preliminary data.</text>
</comment>
<evidence type="ECO:0000313" key="3">
    <source>
        <dbReference type="Proteomes" id="UP001283341"/>
    </source>
</evidence>
<evidence type="ECO:0000256" key="1">
    <source>
        <dbReference type="SAM" id="SignalP"/>
    </source>
</evidence>
<name>A0AAE0MG07_9PEZI</name>
<dbReference type="AlphaFoldDB" id="A0AAE0MG07"/>
<reference evidence="2" key="1">
    <citation type="journal article" date="2023" name="Mol. Phylogenet. Evol.">
        <title>Genome-scale phylogeny and comparative genomics of the fungal order Sordariales.</title>
        <authorList>
            <person name="Hensen N."/>
            <person name="Bonometti L."/>
            <person name="Westerberg I."/>
            <person name="Brannstrom I.O."/>
            <person name="Guillou S."/>
            <person name="Cros-Aarteil S."/>
            <person name="Calhoun S."/>
            <person name="Haridas S."/>
            <person name="Kuo A."/>
            <person name="Mondo S."/>
            <person name="Pangilinan J."/>
            <person name="Riley R."/>
            <person name="LaButti K."/>
            <person name="Andreopoulos B."/>
            <person name="Lipzen A."/>
            <person name="Chen C."/>
            <person name="Yan M."/>
            <person name="Daum C."/>
            <person name="Ng V."/>
            <person name="Clum A."/>
            <person name="Steindorff A."/>
            <person name="Ohm R.A."/>
            <person name="Martin F."/>
            <person name="Silar P."/>
            <person name="Natvig D.O."/>
            <person name="Lalanne C."/>
            <person name="Gautier V."/>
            <person name="Ament-Velasquez S.L."/>
            <person name="Kruys A."/>
            <person name="Hutchinson M.I."/>
            <person name="Powell A.J."/>
            <person name="Barry K."/>
            <person name="Miller A.N."/>
            <person name="Grigoriev I.V."/>
            <person name="Debuchy R."/>
            <person name="Gladieux P."/>
            <person name="Hiltunen Thoren M."/>
            <person name="Johannesson H."/>
        </authorList>
    </citation>
    <scope>NUCLEOTIDE SEQUENCE</scope>
    <source>
        <strain evidence="2">CBS 118394</strain>
    </source>
</reference>
<sequence>MRLSLSFAVALTSLGTAILADSIAFGWYQGYGVDLGRIMWIEGQDPCDLSKQAHAVDCYNHGGLNVCDMTDNPCGHKFTLNNGKGYKVLNCGTADFSLHYFNSGTKISKAQYAPWDSLCGDSSGNHQVHKQWQFQCDKPGC</sequence>
<feature type="chain" id="PRO_5042268261" evidence="1">
    <location>
        <begin position="21"/>
        <end position="141"/>
    </location>
</feature>
<protein>
    <submittedName>
        <fullName evidence="2">Uncharacterized protein</fullName>
    </submittedName>
</protein>
<dbReference type="EMBL" id="JAUEDM010000001">
    <property type="protein sequence ID" value="KAK3329659.1"/>
    <property type="molecule type" value="Genomic_DNA"/>
</dbReference>
<keyword evidence="1" id="KW-0732">Signal</keyword>
<gene>
    <name evidence="2" type="ORF">B0H66DRAFT_527041</name>
</gene>
<keyword evidence="3" id="KW-1185">Reference proteome</keyword>
<reference evidence="2" key="2">
    <citation type="submission" date="2023-06" db="EMBL/GenBank/DDBJ databases">
        <authorList>
            <consortium name="Lawrence Berkeley National Laboratory"/>
            <person name="Haridas S."/>
            <person name="Hensen N."/>
            <person name="Bonometti L."/>
            <person name="Westerberg I."/>
            <person name="Brannstrom I.O."/>
            <person name="Guillou S."/>
            <person name="Cros-Aarteil S."/>
            <person name="Calhoun S."/>
            <person name="Kuo A."/>
            <person name="Mondo S."/>
            <person name="Pangilinan J."/>
            <person name="Riley R."/>
            <person name="Labutti K."/>
            <person name="Andreopoulos B."/>
            <person name="Lipzen A."/>
            <person name="Chen C."/>
            <person name="Yanf M."/>
            <person name="Daum C."/>
            <person name="Ng V."/>
            <person name="Clum A."/>
            <person name="Steindorff A."/>
            <person name="Ohm R."/>
            <person name="Martin F."/>
            <person name="Silar P."/>
            <person name="Natvig D."/>
            <person name="Lalanne C."/>
            <person name="Gautier V."/>
            <person name="Ament-Velasquez S.L."/>
            <person name="Kruys A."/>
            <person name="Hutchinson M.I."/>
            <person name="Powell A.J."/>
            <person name="Barry K."/>
            <person name="Miller A.N."/>
            <person name="Grigoriev I.V."/>
            <person name="Debuchy R."/>
            <person name="Gladieux P."/>
            <person name="Thoren M.H."/>
            <person name="Johannesson H."/>
        </authorList>
    </citation>
    <scope>NUCLEOTIDE SEQUENCE</scope>
    <source>
        <strain evidence="2">CBS 118394</strain>
    </source>
</reference>